<keyword evidence="2" id="KW-0813">Transport</keyword>
<dbReference type="PANTHER" id="PTHR43791">
    <property type="entry name" value="PERMEASE-RELATED"/>
    <property type="match status" value="1"/>
</dbReference>
<sequence length="90" mass="10454">MYNMCVQAGGIIAANIYRADDAPHYRRGNTVLLCVVGFNICAYAITKCYYVWRNQSREKQWRRMSEDERLDYLATTGDAGNKRLDFRFAS</sequence>
<organism evidence="7 8">
    <name type="scientific">Phialemonium thermophilum</name>
    <dbReference type="NCBI Taxonomy" id="223376"/>
    <lineage>
        <taxon>Eukaryota</taxon>
        <taxon>Fungi</taxon>
        <taxon>Dikarya</taxon>
        <taxon>Ascomycota</taxon>
        <taxon>Pezizomycotina</taxon>
        <taxon>Sordariomycetes</taxon>
        <taxon>Sordariomycetidae</taxon>
        <taxon>Cephalothecales</taxon>
        <taxon>Cephalothecaceae</taxon>
        <taxon>Phialemonium</taxon>
    </lineage>
</organism>
<dbReference type="Proteomes" id="UP001586593">
    <property type="component" value="Unassembled WGS sequence"/>
</dbReference>
<keyword evidence="5 6" id="KW-0472">Membrane</keyword>
<evidence type="ECO:0000256" key="3">
    <source>
        <dbReference type="ARBA" id="ARBA00022692"/>
    </source>
</evidence>
<evidence type="ECO:0000256" key="5">
    <source>
        <dbReference type="ARBA" id="ARBA00023136"/>
    </source>
</evidence>
<evidence type="ECO:0000256" key="4">
    <source>
        <dbReference type="ARBA" id="ARBA00022989"/>
    </source>
</evidence>
<keyword evidence="4 6" id="KW-1133">Transmembrane helix</keyword>
<comment type="caution">
    <text evidence="7">The sequence shown here is derived from an EMBL/GenBank/DDBJ whole genome shotgun (WGS) entry which is preliminary data.</text>
</comment>
<dbReference type="PANTHER" id="PTHR43791:SF65">
    <property type="entry name" value="MAJOR FACILITATOR SUPERFAMILY (MFS) PROFILE DOMAIN-CONTAINING PROTEIN-RELATED"/>
    <property type="match status" value="1"/>
</dbReference>
<protein>
    <submittedName>
        <fullName evidence="7">Uncharacterized protein</fullName>
    </submittedName>
</protein>
<dbReference type="EMBL" id="JAZHXJ010000218">
    <property type="protein sequence ID" value="KAL1868411.1"/>
    <property type="molecule type" value="Genomic_DNA"/>
</dbReference>
<proteinExistence type="predicted"/>
<gene>
    <name evidence="7" type="ORF">VTK73DRAFT_3705</name>
</gene>
<evidence type="ECO:0000313" key="7">
    <source>
        <dbReference type="EMBL" id="KAL1868411.1"/>
    </source>
</evidence>
<keyword evidence="3 6" id="KW-0812">Transmembrane</keyword>
<evidence type="ECO:0000313" key="8">
    <source>
        <dbReference type="Proteomes" id="UP001586593"/>
    </source>
</evidence>
<reference evidence="7 8" key="1">
    <citation type="journal article" date="2024" name="Commun. Biol.">
        <title>Comparative genomic analysis of thermophilic fungi reveals convergent evolutionary adaptations and gene losses.</title>
        <authorList>
            <person name="Steindorff A.S."/>
            <person name="Aguilar-Pontes M.V."/>
            <person name="Robinson A.J."/>
            <person name="Andreopoulos B."/>
            <person name="LaButti K."/>
            <person name="Kuo A."/>
            <person name="Mondo S."/>
            <person name="Riley R."/>
            <person name="Otillar R."/>
            <person name="Haridas S."/>
            <person name="Lipzen A."/>
            <person name="Grimwood J."/>
            <person name="Schmutz J."/>
            <person name="Clum A."/>
            <person name="Reid I.D."/>
            <person name="Moisan M.C."/>
            <person name="Butler G."/>
            <person name="Nguyen T.T.M."/>
            <person name="Dewar K."/>
            <person name="Conant G."/>
            <person name="Drula E."/>
            <person name="Henrissat B."/>
            <person name="Hansel C."/>
            <person name="Singer S."/>
            <person name="Hutchinson M.I."/>
            <person name="de Vries R.P."/>
            <person name="Natvig D.O."/>
            <person name="Powell A.J."/>
            <person name="Tsang A."/>
            <person name="Grigoriev I.V."/>
        </authorList>
    </citation>
    <scope>NUCLEOTIDE SEQUENCE [LARGE SCALE GENOMIC DNA]</scope>
    <source>
        <strain evidence="7 8">ATCC 24622</strain>
    </source>
</reference>
<evidence type="ECO:0000256" key="2">
    <source>
        <dbReference type="ARBA" id="ARBA00022448"/>
    </source>
</evidence>
<evidence type="ECO:0000256" key="6">
    <source>
        <dbReference type="SAM" id="Phobius"/>
    </source>
</evidence>
<accession>A0ABR3WXL0</accession>
<comment type="subcellular location">
    <subcellularLocation>
        <location evidence="1">Membrane</location>
        <topology evidence="1">Multi-pass membrane protein</topology>
    </subcellularLocation>
</comment>
<name>A0ABR3WXL0_9PEZI</name>
<keyword evidence="8" id="KW-1185">Reference proteome</keyword>
<evidence type="ECO:0000256" key="1">
    <source>
        <dbReference type="ARBA" id="ARBA00004141"/>
    </source>
</evidence>
<feature type="transmembrane region" description="Helical" evidence="6">
    <location>
        <begin position="30"/>
        <end position="52"/>
    </location>
</feature>